<dbReference type="OrthoDB" id="8611574at2"/>
<dbReference type="InterPro" id="IPR017853">
    <property type="entry name" value="GH"/>
</dbReference>
<accession>A0A495JHP2</accession>
<feature type="domain" description="RNA polymerase sigma-70 region 2" evidence="2">
    <location>
        <begin position="28"/>
        <end position="89"/>
    </location>
</feature>
<evidence type="ECO:0000259" key="3">
    <source>
        <dbReference type="Pfam" id="PF11790"/>
    </source>
</evidence>
<dbReference type="RefSeq" id="WP_121156609.1">
    <property type="nucleotide sequence ID" value="NZ_RBKT01000001.1"/>
</dbReference>
<dbReference type="GO" id="GO:0071966">
    <property type="term" value="P:fungal-type cell wall polysaccharide metabolic process"/>
    <property type="evidence" value="ECO:0007669"/>
    <property type="project" value="TreeGrafter"/>
</dbReference>
<dbReference type="AlphaFoldDB" id="A0A495JHP2"/>
<dbReference type="SUPFAM" id="SSF51445">
    <property type="entry name" value="(Trans)glycosidases"/>
    <property type="match status" value="1"/>
</dbReference>
<dbReference type="InterPro" id="IPR007627">
    <property type="entry name" value="RNA_pol_sigma70_r2"/>
</dbReference>
<dbReference type="InterPro" id="IPR053183">
    <property type="entry name" value="ASL1"/>
</dbReference>
<dbReference type="InterPro" id="IPR024655">
    <property type="entry name" value="Asl1_glyco_hydro_catalytic"/>
</dbReference>
<organism evidence="4 5">
    <name type="scientific">Micromonospora pisi</name>
    <dbReference type="NCBI Taxonomy" id="589240"/>
    <lineage>
        <taxon>Bacteria</taxon>
        <taxon>Bacillati</taxon>
        <taxon>Actinomycetota</taxon>
        <taxon>Actinomycetes</taxon>
        <taxon>Micromonosporales</taxon>
        <taxon>Micromonosporaceae</taxon>
        <taxon>Micromonospora</taxon>
    </lineage>
</organism>
<dbReference type="Gene3D" id="1.10.1740.10">
    <property type="match status" value="1"/>
</dbReference>
<dbReference type="Pfam" id="PF04542">
    <property type="entry name" value="Sigma70_r2"/>
    <property type="match status" value="1"/>
</dbReference>
<dbReference type="SUPFAM" id="SSF88946">
    <property type="entry name" value="Sigma2 domain of RNA polymerase sigma factors"/>
    <property type="match status" value="1"/>
</dbReference>
<dbReference type="NCBIfam" id="TIGR02937">
    <property type="entry name" value="sigma70-ECF"/>
    <property type="match status" value="1"/>
</dbReference>
<dbReference type="EMBL" id="RBKT01000001">
    <property type="protein sequence ID" value="RKR87914.1"/>
    <property type="molecule type" value="Genomic_DNA"/>
</dbReference>
<reference evidence="4 5" key="1">
    <citation type="submission" date="2018-10" db="EMBL/GenBank/DDBJ databases">
        <title>Sequencing the genomes of 1000 actinobacteria strains.</title>
        <authorList>
            <person name="Klenk H.-P."/>
        </authorList>
    </citation>
    <scope>NUCLEOTIDE SEQUENCE [LARGE SCALE GENOMIC DNA]</scope>
    <source>
        <strain evidence="4 5">DSM 45175</strain>
    </source>
</reference>
<dbReference type="Gene3D" id="3.20.20.80">
    <property type="entry name" value="Glycosidases"/>
    <property type="match status" value="1"/>
</dbReference>
<name>A0A495JHP2_9ACTN</name>
<dbReference type="Pfam" id="PF11790">
    <property type="entry name" value="Glyco_hydro_cc"/>
    <property type="match status" value="1"/>
</dbReference>
<feature type="region of interest" description="Disordered" evidence="1">
    <location>
        <begin position="349"/>
        <end position="398"/>
    </location>
</feature>
<protein>
    <submittedName>
        <fullName evidence="4">RNA polymerase sigma factor (Sigma-70 family)</fullName>
    </submittedName>
</protein>
<feature type="domain" description="Asl1-like glycosyl hydrolase catalytic" evidence="3">
    <location>
        <begin position="419"/>
        <end position="640"/>
    </location>
</feature>
<proteinExistence type="predicted"/>
<dbReference type="PANTHER" id="PTHR34154">
    <property type="entry name" value="ALKALI-SENSITIVE LINKAGE PROTEIN 1"/>
    <property type="match status" value="1"/>
</dbReference>
<dbReference type="Proteomes" id="UP000277671">
    <property type="component" value="Unassembled WGS sequence"/>
</dbReference>
<dbReference type="PANTHER" id="PTHR34154:SF3">
    <property type="entry name" value="ALKALI-SENSITIVE LINKAGE PROTEIN 1"/>
    <property type="match status" value="1"/>
</dbReference>
<evidence type="ECO:0000313" key="4">
    <source>
        <dbReference type="EMBL" id="RKR87914.1"/>
    </source>
</evidence>
<sequence>MSSAGRGVPDTGMVIAAQRGNQHALDDLVANSLPLVYNIVGRALRGHADVDDVVQETLVRVVRHLTDLRDPGAFRPWLVAITIRQIRDWEQHRRTALIRDAGIDAIHEVPDPAADFAEVTILRLGLTDQRREVAEATRWLDPDDQELLALWWLEETGELGRADLAAALGLSVSHAAVRIHRMKEQIQTARTVVRALRGRPGCPDLRNMTAGWNGTPTPLWRKRLARHVRDCMFCGRYREDFLPIDRLLAGLPLLPLPASFGDQISTAAAYAGAAPSHAATAAHQAPAAGGGLPDGSAVDGSGWLGHLFTGGARKVLIPFSAAAAVATLVAGALVVTKLTGPTPPPVAAPPAVDAGLAPVDPSTSPTPTPLVTPSASASPSVKATPSAKPSSRAPAVGPAVTSAKKGVGVWEFSGVSQALSNSKASWYYTWSTQHSGINTPSGATFVPMIWGSKSVTAAELARAKAAGPYLLGFNEPDLREQSNMTPEQALDLWPQLVATGSTLGSPAVAWGGADAGGWLDRFMSGAKSRGLRVDFITLHWYGGDFNTTNAVNQLKQYIQAVYNRYKLPIWLTEFALMNFADGAQRFPTQAQQAAFLTAATKMLGGLSFVHRYAWFGLPATDRDQSGLFRTGTEATAVGRAFQAAG</sequence>
<dbReference type="GO" id="GO:0006352">
    <property type="term" value="P:DNA-templated transcription initiation"/>
    <property type="evidence" value="ECO:0007669"/>
    <property type="project" value="InterPro"/>
</dbReference>
<keyword evidence="5" id="KW-1185">Reference proteome</keyword>
<gene>
    <name evidence="4" type="ORF">BDK92_2217</name>
</gene>
<dbReference type="InterPro" id="IPR013325">
    <property type="entry name" value="RNA_pol_sigma_r2"/>
</dbReference>
<evidence type="ECO:0000256" key="1">
    <source>
        <dbReference type="SAM" id="MobiDB-lite"/>
    </source>
</evidence>
<feature type="compositionally biased region" description="Low complexity" evidence="1">
    <location>
        <begin position="371"/>
        <end position="391"/>
    </location>
</feature>
<dbReference type="InterPro" id="IPR014284">
    <property type="entry name" value="RNA_pol_sigma-70_dom"/>
</dbReference>
<feature type="compositionally biased region" description="Low complexity" evidence="1">
    <location>
        <begin position="349"/>
        <end position="363"/>
    </location>
</feature>
<dbReference type="GO" id="GO:0003700">
    <property type="term" value="F:DNA-binding transcription factor activity"/>
    <property type="evidence" value="ECO:0007669"/>
    <property type="project" value="InterPro"/>
</dbReference>
<comment type="caution">
    <text evidence="4">The sequence shown here is derived from an EMBL/GenBank/DDBJ whole genome shotgun (WGS) entry which is preliminary data.</text>
</comment>
<evidence type="ECO:0000259" key="2">
    <source>
        <dbReference type="Pfam" id="PF04542"/>
    </source>
</evidence>
<evidence type="ECO:0000313" key="5">
    <source>
        <dbReference type="Proteomes" id="UP000277671"/>
    </source>
</evidence>